<comment type="subunit">
    <text evidence="2">Homotetramer.</text>
</comment>
<feature type="domain" description="Acyl-CoA thioesterase 2 C-terminal" evidence="9">
    <location>
        <begin position="170"/>
        <end position="283"/>
    </location>
</feature>
<feature type="domain" description="Acyl-CoA thioesterase-like N-terminal HotDog" evidence="10">
    <location>
        <begin position="33"/>
        <end position="111"/>
    </location>
</feature>
<dbReference type="GO" id="GO:0009062">
    <property type="term" value="P:fatty acid catabolic process"/>
    <property type="evidence" value="ECO:0007669"/>
    <property type="project" value="TreeGrafter"/>
</dbReference>
<comment type="catalytic activity">
    <reaction evidence="6">
        <text>a fatty acyl-CoA + H2O = a fatty acid + CoA + H(+)</text>
        <dbReference type="Rhea" id="RHEA:16781"/>
        <dbReference type="ChEBI" id="CHEBI:15377"/>
        <dbReference type="ChEBI" id="CHEBI:15378"/>
        <dbReference type="ChEBI" id="CHEBI:28868"/>
        <dbReference type="ChEBI" id="CHEBI:57287"/>
        <dbReference type="ChEBI" id="CHEBI:77636"/>
        <dbReference type="EC" id="3.1.2.20"/>
    </reaction>
    <physiologicalReaction direction="left-to-right" evidence="6">
        <dbReference type="Rhea" id="RHEA:16782"/>
    </physiologicalReaction>
</comment>
<dbReference type="InterPro" id="IPR025652">
    <property type="entry name" value="TesB_C"/>
</dbReference>
<evidence type="ECO:0000256" key="8">
    <source>
        <dbReference type="ARBA" id="ARBA00079653"/>
    </source>
</evidence>
<keyword evidence="4" id="KW-0443">Lipid metabolism</keyword>
<dbReference type="PANTHER" id="PTHR11066:SF34">
    <property type="entry name" value="ACYL-COENZYME A THIOESTERASE 8"/>
    <property type="match status" value="1"/>
</dbReference>
<evidence type="ECO:0000259" key="9">
    <source>
        <dbReference type="Pfam" id="PF02551"/>
    </source>
</evidence>
<dbReference type="Proteomes" id="UP000608345">
    <property type="component" value="Unassembled WGS sequence"/>
</dbReference>
<dbReference type="EC" id="3.1.2.20" evidence="5"/>
<evidence type="ECO:0000313" key="12">
    <source>
        <dbReference type="Proteomes" id="UP000608345"/>
    </source>
</evidence>
<evidence type="ECO:0000256" key="5">
    <source>
        <dbReference type="ARBA" id="ARBA00038894"/>
    </source>
</evidence>
<accession>A0A918JMM3</accession>
<name>A0A918JMM3_9BURK</name>
<gene>
    <name evidence="11" type="primary">tesB</name>
    <name evidence="11" type="ORF">GCM10011450_12460</name>
</gene>
<dbReference type="PANTHER" id="PTHR11066">
    <property type="entry name" value="ACYL-COA THIOESTERASE"/>
    <property type="match status" value="1"/>
</dbReference>
<comment type="similarity">
    <text evidence="1">Belongs to the C/M/P thioester hydrolase family.</text>
</comment>
<keyword evidence="12" id="KW-1185">Reference proteome</keyword>
<dbReference type="AlphaFoldDB" id="A0A918JMM3"/>
<protein>
    <recommendedName>
        <fullName evidence="7">Acyl-CoA thioesterase 2</fullName>
        <ecNumber evidence="5">3.1.2.20</ecNumber>
    </recommendedName>
    <alternativeName>
        <fullName evidence="8">Thioesterase II</fullName>
    </alternativeName>
</protein>
<evidence type="ECO:0000256" key="7">
    <source>
        <dbReference type="ARBA" id="ARBA00071120"/>
    </source>
</evidence>
<sequence>MNQALTSLTEQLKLTPLDEDTFLGQSVDLFGSGRVFGGQVLGQSIMAASRTIANPEREAHSMHAYFLLPGDTNEPIRYEVERIRDGGSFSARRVVAIQHERPIFFMSASFQAPEPGFEHQATMPTVPSPTGLQSEMELFRAIAQELPPTLAKRAMQTPPIDIRPVNPINPLNPGAHLPYSHFWFKANGTLPEDPLLHKSMLAYTSDFHLLFTALLPHGQSAFSPSMQMASIDHAMWFHRPVDMNDWLLYAIESPNASNARGFCRANIFDRRGRLVASSAQEGLIRKIPAKA</sequence>
<evidence type="ECO:0000256" key="3">
    <source>
        <dbReference type="ARBA" id="ARBA00022801"/>
    </source>
</evidence>
<dbReference type="Gene3D" id="2.40.160.210">
    <property type="entry name" value="Acyl-CoA thioesterase, double hotdog domain"/>
    <property type="match status" value="1"/>
</dbReference>
<dbReference type="GO" id="GO:0005829">
    <property type="term" value="C:cytosol"/>
    <property type="evidence" value="ECO:0007669"/>
    <property type="project" value="TreeGrafter"/>
</dbReference>
<dbReference type="CDD" id="cd03445">
    <property type="entry name" value="Thioesterase_II_repeat2"/>
    <property type="match status" value="1"/>
</dbReference>
<dbReference type="InterPro" id="IPR042171">
    <property type="entry name" value="Acyl-CoA_hotdog"/>
</dbReference>
<dbReference type="GO" id="GO:0047617">
    <property type="term" value="F:fatty acyl-CoA hydrolase activity"/>
    <property type="evidence" value="ECO:0007669"/>
    <property type="project" value="UniProtKB-EC"/>
</dbReference>
<dbReference type="InterPro" id="IPR003703">
    <property type="entry name" value="Acyl_CoA_thio"/>
</dbReference>
<dbReference type="CDD" id="cd03444">
    <property type="entry name" value="Thioesterase_II_repeat1"/>
    <property type="match status" value="1"/>
</dbReference>
<evidence type="ECO:0000256" key="2">
    <source>
        <dbReference type="ARBA" id="ARBA00011881"/>
    </source>
</evidence>
<dbReference type="SUPFAM" id="SSF54637">
    <property type="entry name" value="Thioesterase/thiol ester dehydrase-isomerase"/>
    <property type="match status" value="2"/>
</dbReference>
<dbReference type="GO" id="GO:0006637">
    <property type="term" value="P:acyl-CoA metabolic process"/>
    <property type="evidence" value="ECO:0007669"/>
    <property type="project" value="InterPro"/>
</dbReference>
<reference evidence="11" key="1">
    <citation type="journal article" date="2014" name="Int. J. Syst. Evol. Microbiol.">
        <title>Complete genome sequence of Corynebacterium casei LMG S-19264T (=DSM 44701T), isolated from a smear-ripened cheese.</title>
        <authorList>
            <consortium name="US DOE Joint Genome Institute (JGI-PGF)"/>
            <person name="Walter F."/>
            <person name="Albersmeier A."/>
            <person name="Kalinowski J."/>
            <person name="Ruckert C."/>
        </authorList>
    </citation>
    <scope>NUCLEOTIDE SEQUENCE</scope>
    <source>
        <strain evidence="11">KCTC 23732</strain>
    </source>
</reference>
<dbReference type="FunFam" id="2.40.160.210:FF:000001">
    <property type="entry name" value="Acyl-CoA thioesterase II"/>
    <property type="match status" value="1"/>
</dbReference>
<evidence type="ECO:0000313" key="11">
    <source>
        <dbReference type="EMBL" id="GGW83852.1"/>
    </source>
</evidence>
<organism evidence="11 12">
    <name type="scientific">Advenella faeciporci</name>
    <dbReference type="NCBI Taxonomy" id="797535"/>
    <lineage>
        <taxon>Bacteria</taxon>
        <taxon>Pseudomonadati</taxon>
        <taxon>Pseudomonadota</taxon>
        <taxon>Betaproteobacteria</taxon>
        <taxon>Burkholderiales</taxon>
        <taxon>Alcaligenaceae</taxon>
    </lineage>
</organism>
<reference evidence="11" key="2">
    <citation type="submission" date="2020-09" db="EMBL/GenBank/DDBJ databases">
        <authorList>
            <person name="Sun Q."/>
            <person name="Kim S."/>
        </authorList>
    </citation>
    <scope>NUCLEOTIDE SEQUENCE</scope>
    <source>
        <strain evidence="11">KCTC 23732</strain>
    </source>
</reference>
<comment type="caution">
    <text evidence="11">The sequence shown here is derived from an EMBL/GenBank/DDBJ whole genome shotgun (WGS) entry which is preliminary data.</text>
</comment>
<dbReference type="InterPro" id="IPR029069">
    <property type="entry name" value="HotDog_dom_sf"/>
</dbReference>
<dbReference type="EMBL" id="BMYS01000006">
    <property type="protein sequence ID" value="GGW83852.1"/>
    <property type="molecule type" value="Genomic_DNA"/>
</dbReference>
<evidence type="ECO:0000256" key="6">
    <source>
        <dbReference type="ARBA" id="ARBA00050943"/>
    </source>
</evidence>
<dbReference type="Pfam" id="PF02551">
    <property type="entry name" value="Acyl_CoA_thio"/>
    <property type="match status" value="1"/>
</dbReference>
<dbReference type="RefSeq" id="WP_189384584.1">
    <property type="nucleotide sequence ID" value="NZ_BAABFY010000054.1"/>
</dbReference>
<evidence type="ECO:0000256" key="1">
    <source>
        <dbReference type="ARBA" id="ARBA00006538"/>
    </source>
</evidence>
<dbReference type="Pfam" id="PF13622">
    <property type="entry name" value="4HBT_3"/>
    <property type="match status" value="1"/>
</dbReference>
<evidence type="ECO:0000259" key="10">
    <source>
        <dbReference type="Pfam" id="PF13622"/>
    </source>
</evidence>
<keyword evidence="3" id="KW-0378">Hydrolase</keyword>
<proteinExistence type="inferred from homology"/>
<dbReference type="InterPro" id="IPR049449">
    <property type="entry name" value="TesB_ACOT8-like_N"/>
</dbReference>
<evidence type="ECO:0000256" key="4">
    <source>
        <dbReference type="ARBA" id="ARBA00023098"/>
    </source>
</evidence>